<evidence type="ECO:0000313" key="3">
    <source>
        <dbReference type="Proteomes" id="UP000223968"/>
    </source>
</evidence>
<evidence type="ECO:0000256" key="1">
    <source>
        <dbReference type="SAM" id="MobiDB-lite"/>
    </source>
</evidence>
<name>A0A2B7YB03_9EURO</name>
<dbReference type="Proteomes" id="UP000223968">
    <property type="component" value="Unassembled WGS sequence"/>
</dbReference>
<sequence>MAVQQLNEEYYQPSRGHHRHCLKPSVKRVWFYGTAPHSSITHVCETKPARTRKPGDRPLDEDGLGNADSTVNIKDWDGYDFAYEMVTVYELKRPITLKQMKDKHGFKSAPRGLVYLPRSISKSVNWKQQTLAVDQSKKIILEVIS</sequence>
<feature type="region of interest" description="Disordered" evidence="1">
    <location>
        <begin position="47"/>
        <end position="68"/>
    </location>
</feature>
<protein>
    <submittedName>
        <fullName evidence="2">Uncharacterized protein</fullName>
    </submittedName>
</protein>
<comment type="caution">
    <text evidence="2">The sequence shown here is derived from an EMBL/GenBank/DDBJ whole genome shotgun (WGS) entry which is preliminary data.</text>
</comment>
<keyword evidence="3" id="KW-1185">Reference proteome</keyword>
<accession>A0A2B7YB03</accession>
<dbReference type="InterPro" id="IPR015947">
    <property type="entry name" value="PUA-like_sf"/>
</dbReference>
<gene>
    <name evidence="2" type="ORF">AJ79_00426</name>
</gene>
<proteinExistence type="predicted"/>
<dbReference type="AlphaFoldDB" id="A0A2B7YB03"/>
<organism evidence="2 3">
    <name type="scientific">Helicocarpus griseus UAMH5409</name>
    <dbReference type="NCBI Taxonomy" id="1447875"/>
    <lineage>
        <taxon>Eukaryota</taxon>
        <taxon>Fungi</taxon>
        <taxon>Dikarya</taxon>
        <taxon>Ascomycota</taxon>
        <taxon>Pezizomycotina</taxon>
        <taxon>Eurotiomycetes</taxon>
        <taxon>Eurotiomycetidae</taxon>
        <taxon>Onygenales</taxon>
        <taxon>Ajellomycetaceae</taxon>
        <taxon>Helicocarpus</taxon>
    </lineage>
</organism>
<dbReference type="EMBL" id="PDNB01000004">
    <property type="protein sequence ID" value="PGH18360.1"/>
    <property type="molecule type" value="Genomic_DNA"/>
</dbReference>
<reference evidence="2 3" key="1">
    <citation type="submission" date="2017-10" db="EMBL/GenBank/DDBJ databases">
        <title>Comparative genomics in systemic dimorphic fungi from Ajellomycetaceae.</title>
        <authorList>
            <person name="Munoz J.F."/>
            <person name="Mcewen J.G."/>
            <person name="Clay O.K."/>
            <person name="Cuomo C.A."/>
        </authorList>
    </citation>
    <scope>NUCLEOTIDE SEQUENCE [LARGE SCALE GENOMIC DNA]</scope>
    <source>
        <strain evidence="2 3">UAMH5409</strain>
    </source>
</reference>
<dbReference type="SUPFAM" id="SSF88697">
    <property type="entry name" value="PUA domain-like"/>
    <property type="match status" value="1"/>
</dbReference>
<evidence type="ECO:0000313" key="2">
    <source>
        <dbReference type="EMBL" id="PGH18360.1"/>
    </source>
</evidence>
<feature type="compositionally biased region" description="Basic and acidic residues" evidence="1">
    <location>
        <begin position="47"/>
        <end position="60"/>
    </location>
</feature>
<dbReference type="OrthoDB" id="2149705at2759"/>